<protein>
    <recommendedName>
        <fullName evidence="1">Trk system potassium uptake protein TrkA</fullName>
    </recommendedName>
</protein>
<dbReference type="RefSeq" id="WP_085627688.1">
    <property type="nucleotide sequence ID" value="NZ_JAFBWU010000014.1"/>
</dbReference>
<dbReference type="InterPro" id="IPR050721">
    <property type="entry name" value="Trk_Ktr_HKT_K-transport"/>
</dbReference>
<evidence type="ECO:0000256" key="6">
    <source>
        <dbReference type="ARBA" id="ARBA00023065"/>
    </source>
</evidence>
<keyword evidence="2" id="KW-0813">Transport</keyword>
<dbReference type="Pfam" id="PF02254">
    <property type="entry name" value="TrkA_N"/>
    <property type="match status" value="1"/>
</dbReference>
<evidence type="ECO:0000256" key="3">
    <source>
        <dbReference type="ARBA" id="ARBA00022538"/>
    </source>
</evidence>
<evidence type="ECO:0000313" key="12">
    <source>
        <dbReference type="Proteomes" id="UP000809440"/>
    </source>
</evidence>
<dbReference type="PANTHER" id="PTHR43833:SF5">
    <property type="entry name" value="TRK SYSTEM POTASSIUM UPTAKE PROTEIN TRKA"/>
    <property type="match status" value="1"/>
</dbReference>
<evidence type="ECO:0000256" key="4">
    <source>
        <dbReference type="ARBA" id="ARBA00022958"/>
    </source>
</evidence>
<proteinExistence type="predicted"/>
<dbReference type="PROSITE" id="PS51202">
    <property type="entry name" value="RCK_C"/>
    <property type="match status" value="1"/>
</dbReference>
<name>A0A9Q2P0G0_9RHOB</name>
<dbReference type="Gene3D" id="3.30.70.1450">
    <property type="entry name" value="Regulator of K+ conductance, C-terminal domain"/>
    <property type="match status" value="1"/>
</dbReference>
<dbReference type="InterPro" id="IPR036721">
    <property type="entry name" value="RCK_C_sf"/>
</dbReference>
<keyword evidence="5" id="KW-0520">NAD</keyword>
<dbReference type="Pfam" id="PF02080">
    <property type="entry name" value="TrkA_C"/>
    <property type="match status" value="1"/>
</dbReference>
<dbReference type="InterPro" id="IPR006037">
    <property type="entry name" value="RCK_C"/>
</dbReference>
<dbReference type="SUPFAM" id="SSF116726">
    <property type="entry name" value="TrkA C-terminal domain-like"/>
    <property type="match status" value="1"/>
</dbReference>
<comment type="caution">
    <text evidence="9">The sequence shown here is derived from an EMBL/GenBank/DDBJ whole genome shotgun (WGS) entry which is preliminary data.</text>
</comment>
<dbReference type="PANTHER" id="PTHR43833">
    <property type="entry name" value="POTASSIUM CHANNEL PROTEIN 2-RELATED-RELATED"/>
    <property type="match status" value="1"/>
</dbReference>
<dbReference type="EMBL" id="JAFBXE010000014">
    <property type="protein sequence ID" value="MBM2414343.1"/>
    <property type="molecule type" value="Genomic_DNA"/>
</dbReference>
<keyword evidence="12" id="KW-1185">Reference proteome</keyword>
<dbReference type="InterPro" id="IPR006036">
    <property type="entry name" value="K_uptake_TrkA"/>
</dbReference>
<dbReference type="PRINTS" id="PR00335">
    <property type="entry name" value="KUPTAKETRKA"/>
</dbReference>
<evidence type="ECO:0000256" key="2">
    <source>
        <dbReference type="ARBA" id="ARBA00022448"/>
    </source>
</evidence>
<evidence type="ECO:0000259" key="7">
    <source>
        <dbReference type="PROSITE" id="PS51201"/>
    </source>
</evidence>
<dbReference type="EMBL" id="JAFBXF010000014">
    <property type="protein sequence ID" value="MBM2419014.1"/>
    <property type="molecule type" value="Genomic_DNA"/>
</dbReference>
<dbReference type="InterPro" id="IPR036291">
    <property type="entry name" value="NAD(P)-bd_dom_sf"/>
</dbReference>
<feature type="domain" description="RCK C-terminal" evidence="8">
    <location>
        <begin position="136"/>
        <end position="215"/>
    </location>
</feature>
<keyword evidence="3" id="KW-0633">Potassium transport</keyword>
<dbReference type="PROSITE" id="PS51201">
    <property type="entry name" value="RCK_N"/>
    <property type="match status" value="1"/>
</dbReference>
<accession>A0A9Q2P0G0</accession>
<evidence type="ECO:0000313" key="10">
    <source>
        <dbReference type="EMBL" id="MBM2419014.1"/>
    </source>
</evidence>
<evidence type="ECO:0000256" key="5">
    <source>
        <dbReference type="ARBA" id="ARBA00023027"/>
    </source>
</evidence>
<evidence type="ECO:0000313" key="11">
    <source>
        <dbReference type="Proteomes" id="UP000755667"/>
    </source>
</evidence>
<gene>
    <name evidence="9" type="ORF">JQX41_18650</name>
    <name evidence="10" type="ORF">JQX48_18670</name>
</gene>
<feature type="domain" description="RCK N-terminal" evidence="7">
    <location>
        <begin position="1"/>
        <end position="117"/>
    </location>
</feature>
<dbReference type="Proteomes" id="UP000755667">
    <property type="component" value="Unassembled WGS sequence"/>
</dbReference>
<dbReference type="Gene3D" id="3.40.50.720">
    <property type="entry name" value="NAD(P)-binding Rossmann-like Domain"/>
    <property type="match status" value="1"/>
</dbReference>
<dbReference type="SUPFAM" id="SSF51735">
    <property type="entry name" value="NAD(P)-binding Rossmann-fold domains"/>
    <property type="match status" value="1"/>
</dbReference>
<dbReference type="GeneID" id="62639422"/>
<organism evidence="9 11">
    <name type="scientific">Marivita cryptomonadis</name>
    <dbReference type="NCBI Taxonomy" id="505252"/>
    <lineage>
        <taxon>Bacteria</taxon>
        <taxon>Pseudomonadati</taxon>
        <taxon>Pseudomonadota</taxon>
        <taxon>Alphaproteobacteria</taxon>
        <taxon>Rhodobacterales</taxon>
        <taxon>Roseobacteraceae</taxon>
        <taxon>Marivita</taxon>
    </lineage>
</organism>
<dbReference type="OrthoDB" id="7375203at2"/>
<dbReference type="Proteomes" id="UP000809440">
    <property type="component" value="Unassembled WGS sequence"/>
</dbReference>
<dbReference type="AlphaFoldDB" id="A0A9Q2P0G0"/>
<dbReference type="GO" id="GO:0015079">
    <property type="term" value="F:potassium ion transmembrane transporter activity"/>
    <property type="evidence" value="ECO:0007669"/>
    <property type="project" value="InterPro"/>
</dbReference>
<keyword evidence="4" id="KW-0630">Potassium</keyword>
<sequence>MRVVILGASRFGAAIAEKLIEENHEVVLIDKNRDRLEKLSERLDCGMIEGDGTMPSVLEETFRDKKDAFVAVTNASEDNILAALVARSIGFGRVIPQIVTSQLVNVCRQLELYDVINPHATVAESIADALEDKTALENEPVFQNNLCLKRVEVPKRLDGMTFSDIDLPDGVRGIAVIAQESERLLTGDEVLTAGDSLLFAVERTQLDALRGLFEVTGS</sequence>
<evidence type="ECO:0000313" key="9">
    <source>
        <dbReference type="EMBL" id="MBM2414343.1"/>
    </source>
</evidence>
<dbReference type="InterPro" id="IPR003148">
    <property type="entry name" value="RCK_N"/>
</dbReference>
<reference evidence="9 12" key="1">
    <citation type="submission" date="2021-01" db="EMBL/GenBank/DDBJ databases">
        <title>Diatom-associated Roseobacters Show Island Model of Population Structure.</title>
        <authorList>
            <person name="Qu L."/>
            <person name="Feng X."/>
            <person name="Chen Y."/>
            <person name="Li L."/>
            <person name="Wang X."/>
            <person name="Hu Z."/>
            <person name="Wang H."/>
            <person name="Luo H."/>
        </authorList>
    </citation>
    <scope>NUCLEOTIDE SEQUENCE</scope>
    <source>
        <strain evidence="10 12">CC28-63</strain>
        <strain evidence="9">CC28-69</strain>
    </source>
</reference>
<evidence type="ECO:0000259" key="8">
    <source>
        <dbReference type="PROSITE" id="PS51202"/>
    </source>
</evidence>
<keyword evidence="6" id="KW-0406">Ion transport</keyword>
<evidence type="ECO:0000256" key="1">
    <source>
        <dbReference type="ARBA" id="ARBA00017378"/>
    </source>
</evidence>
<dbReference type="GO" id="GO:0005886">
    <property type="term" value="C:plasma membrane"/>
    <property type="evidence" value="ECO:0007669"/>
    <property type="project" value="InterPro"/>
</dbReference>